<dbReference type="OrthoDB" id="8579932at2"/>
<dbReference type="InterPro" id="IPR000847">
    <property type="entry name" value="LysR_HTH_N"/>
</dbReference>
<accession>A0A5E5NZ87</accession>
<evidence type="ECO:0000256" key="4">
    <source>
        <dbReference type="ARBA" id="ARBA00023163"/>
    </source>
</evidence>
<evidence type="ECO:0000313" key="6">
    <source>
        <dbReference type="EMBL" id="VVG69345.1"/>
    </source>
</evidence>
<dbReference type="Pfam" id="PF00126">
    <property type="entry name" value="HTH_1"/>
    <property type="match status" value="1"/>
</dbReference>
<gene>
    <name evidence="6" type="ORF">PAP18089_00298</name>
</gene>
<dbReference type="InterPro" id="IPR036390">
    <property type="entry name" value="WH_DNA-bd_sf"/>
</dbReference>
<proteinExistence type="inferred from homology"/>
<dbReference type="PANTHER" id="PTHR30537">
    <property type="entry name" value="HTH-TYPE TRANSCRIPTIONAL REGULATOR"/>
    <property type="match status" value="1"/>
</dbReference>
<dbReference type="Gene3D" id="3.40.190.290">
    <property type="match status" value="1"/>
</dbReference>
<dbReference type="EMBL" id="CABPSX010000001">
    <property type="protein sequence ID" value="VVG69345.1"/>
    <property type="molecule type" value="Genomic_DNA"/>
</dbReference>
<evidence type="ECO:0000256" key="3">
    <source>
        <dbReference type="ARBA" id="ARBA00023125"/>
    </source>
</evidence>
<evidence type="ECO:0000256" key="1">
    <source>
        <dbReference type="ARBA" id="ARBA00009437"/>
    </source>
</evidence>
<dbReference type="Proteomes" id="UP000364291">
    <property type="component" value="Unassembled WGS sequence"/>
</dbReference>
<evidence type="ECO:0000313" key="7">
    <source>
        <dbReference type="Proteomes" id="UP000364291"/>
    </source>
</evidence>
<dbReference type="GO" id="GO:0003700">
    <property type="term" value="F:DNA-binding transcription factor activity"/>
    <property type="evidence" value="ECO:0007669"/>
    <property type="project" value="InterPro"/>
</dbReference>
<dbReference type="Gene3D" id="1.10.10.10">
    <property type="entry name" value="Winged helix-like DNA-binding domain superfamily/Winged helix DNA-binding domain"/>
    <property type="match status" value="1"/>
</dbReference>
<organism evidence="6 7">
    <name type="scientific">Pandoraea apista</name>
    <dbReference type="NCBI Taxonomy" id="93218"/>
    <lineage>
        <taxon>Bacteria</taxon>
        <taxon>Pseudomonadati</taxon>
        <taxon>Pseudomonadota</taxon>
        <taxon>Betaproteobacteria</taxon>
        <taxon>Burkholderiales</taxon>
        <taxon>Burkholderiaceae</taxon>
        <taxon>Pandoraea</taxon>
    </lineage>
</organism>
<dbReference type="AlphaFoldDB" id="A0A5E5NZ87"/>
<dbReference type="InterPro" id="IPR036388">
    <property type="entry name" value="WH-like_DNA-bd_sf"/>
</dbReference>
<dbReference type="FunFam" id="1.10.10.10:FF:000001">
    <property type="entry name" value="LysR family transcriptional regulator"/>
    <property type="match status" value="1"/>
</dbReference>
<dbReference type="Pfam" id="PF03466">
    <property type="entry name" value="LysR_substrate"/>
    <property type="match status" value="1"/>
</dbReference>
<evidence type="ECO:0000259" key="5">
    <source>
        <dbReference type="PROSITE" id="PS50931"/>
    </source>
</evidence>
<evidence type="ECO:0000256" key="2">
    <source>
        <dbReference type="ARBA" id="ARBA00023015"/>
    </source>
</evidence>
<keyword evidence="4" id="KW-0804">Transcription</keyword>
<dbReference type="SUPFAM" id="SSF46785">
    <property type="entry name" value="Winged helix' DNA-binding domain"/>
    <property type="match status" value="1"/>
</dbReference>
<sequence length="310" mass="34030">MSVQKNTGRMPLESARLQWDDIRYFLELARVGSLSGAARQLSVEHSTVARRVEALEQSLGVRLFDRLPKGWSLTPEGETLAKQAARLDDEAQAFSRAAVGVSSLKGTVRLSAPPVLASHLLVPRLADIRARWSNIDLEVIGESRDANLARGEADLAIRLSRPTAPGLVARCIGKMGYGLYAADGYTARPPSEWEFLGYDESLDQVPQQRWLNQTAGDRRFVFRSNDLAALLHAARAGLGIAALPTFLAAQDPALCLLTDHTCSTVRQLWLVMHPDVKRSPRVRLIADLLVELVSRTPELSLEAPEGLRAL</sequence>
<protein>
    <submittedName>
        <fullName evidence="6">LysR family transcriptional regulator</fullName>
    </submittedName>
</protein>
<keyword evidence="2" id="KW-0805">Transcription regulation</keyword>
<comment type="similarity">
    <text evidence="1">Belongs to the LysR transcriptional regulatory family.</text>
</comment>
<reference evidence="6 7" key="1">
    <citation type="submission" date="2019-08" db="EMBL/GenBank/DDBJ databases">
        <authorList>
            <person name="Peeters C."/>
        </authorList>
    </citation>
    <scope>NUCLEOTIDE SEQUENCE [LARGE SCALE GENOMIC DNA]</scope>
    <source>
        <strain evidence="6 7">LMG 18089</strain>
    </source>
</reference>
<dbReference type="RefSeq" id="WP_082117714.1">
    <property type="nucleotide sequence ID" value="NZ_CABPSX010000001.1"/>
</dbReference>
<dbReference type="InterPro" id="IPR058163">
    <property type="entry name" value="LysR-type_TF_proteobact-type"/>
</dbReference>
<keyword evidence="3" id="KW-0238">DNA-binding</keyword>
<dbReference type="PROSITE" id="PS50931">
    <property type="entry name" value="HTH_LYSR"/>
    <property type="match status" value="1"/>
</dbReference>
<dbReference type="InterPro" id="IPR005119">
    <property type="entry name" value="LysR_subst-bd"/>
</dbReference>
<dbReference type="SUPFAM" id="SSF53850">
    <property type="entry name" value="Periplasmic binding protein-like II"/>
    <property type="match status" value="1"/>
</dbReference>
<name>A0A5E5NZ87_9BURK</name>
<feature type="domain" description="HTH lysR-type" evidence="5">
    <location>
        <begin position="17"/>
        <end position="74"/>
    </location>
</feature>
<dbReference type="PANTHER" id="PTHR30537:SF3">
    <property type="entry name" value="TRANSCRIPTIONAL REGULATORY PROTEIN"/>
    <property type="match status" value="1"/>
</dbReference>
<dbReference type="GO" id="GO:0043565">
    <property type="term" value="F:sequence-specific DNA binding"/>
    <property type="evidence" value="ECO:0007669"/>
    <property type="project" value="TreeGrafter"/>
</dbReference>
<dbReference type="GO" id="GO:0006351">
    <property type="term" value="P:DNA-templated transcription"/>
    <property type="evidence" value="ECO:0007669"/>
    <property type="project" value="TreeGrafter"/>
</dbReference>